<feature type="compositionally biased region" description="Basic and acidic residues" evidence="10">
    <location>
        <begin position="21"/>
        <end position="36"/>
    </location>
</feature>
<dbReference type="RefSeq" id="XP_065648390.1">
    <property type="nucleotide sequence ID" value="XM_065792318.1"/>
</dbReference>
<gene>
    <name evidence="13" type="primary">LOC100213219</name>
</gene>
<evidence type="ECO:0000256" key="4">
    <source>
        <dbReference type="ARBA" id="ARBA00022664"/>
    </source>
</evidence>
<keyword evidence="12" id="KW-1185">Reference proteome</keyword>
<keyword evidence="4 8" id="KW-0507">mRNA processing</keyword>
<dbReference type="InterPro" id="IPR039974">
    <property type="entry name" value="Splicing_factor_SLU7"/>
</dbReference>
<keyword evidence="7 8" id="KW-0539">Nucleus</keyword>
<evidence type="ECO:0000256" key="1">
    <source>
        <dbReference type="ARBA" id="ARBA00004123"/>
    </source>
</evidence>
<sequence>MASVIATHQDTKQMDSTNSQKRVDWKKQKELEEARKAGTAPPEVDEEGRDINPHIPQYITSVPWYIGANRPTLKHQRCQPEKKKVYAGLEDFYKKGVDEEKISTKFRKGACENCGAVTHKKKDCLERPRKVGARFTGDDIKPDELLPGELNFDYDGKRDRWSGYDVNVHSKVLEEYAKVDEAKRQLKAAQLEEELQSGKKITKLNNDDEEEEKYADEVDMPGQKFDANVRQTVRNLRIREDTAKYLYNLDPNSAFYDAKTRSMRESPFTKGGGAGKMVDYVGDNFVRTTGQVKDIAGAQLFAWEAYERGADVHLQADPTKLELLHKTYKVKKDAFKEEQKGGILEKYGGAEHLESLPKELLLAQTEEYVEYSRSGKVVKGQERAVTKSKYEEDVYLNNHTSVFGSYWNNFQWGYQCCHSFIKMSYCTGEAGKLALKSGVADISPSNSSSIAQKTLVDMHKESFKDKKSKDKMADEDLEAKNERLKKALQKEEEHIKNMSSLLEIDERKRAYNSLNTENREPTQEEMTAYRIKRLRSDDPMAQFLK</sequence>
<feature type="domain" description="Pre-mRNA-splicing factor SLU7" evidence="11">
    <location>
        <begin position="153"/>
        <end position="405"/>
    </location>
</feature>
<reference evidence="13" key="1">
    <citation type="submission" date="2025-08" db="UniProtKB">
        <authorList>
            <consortium name="RefSeq"/>
        </authorList>
    </citation>
    <scope>IDENTIFICATION</scope>
</reference>
<comment type="similarity">
    <text evidence="2 8">Belongs to the SLU7 family.</text>
</comment>
<proteinExistence type="inferred from homology"/>
<evidence type="ECO:0000256" key="2">
    <source>
        <dbReference type="ARBA" id="ARBA00007203"/>
    </source>
</evidence>
<dbReference type="PANTHER" id="PTHR12942">
    <property type="entry name" value="STEP II SPLICING FACTOR SLU7"/>
    <property type="match status" value="1"/>
</dbReference>
<feature type="coiled-coil region" evidence="9">
    <location>
        <begin position="172"/>
        <end position="199"/>
    </location>
</feature>
<evidence type="ECO:0000256" key="6">
    <source>
        <dbReference type="ARBA" id="ARBA00023187"/>
    </source>
</evidence>
<feature type="region of interest" description="Disordered" evidence="10">
    <location>
        <begin position="1"/>
        <end position="52"/>
    </location>
</feature>
<evidence type="ECO:0000313" key="12">
    <source>
        <dbReference type="Proteomes" id="UP001652625"/>
    </source>
</evidence>
<name>A0ABM4BH98_HYDVU</name>
<evidence type="ECO:0000256" key="3">
    <source>
        <dbReference type="ARBA" id="ARBA00021377"/>
    </source>
</evidence>
<dbReference type="InterPro" id="IPR021715">
    <property type="entry name" value="Slu7_dom"/>
</dbReference>
<evidence type="ECO:0000259" key="11">
    <source>
        <dbReference type="Pfam" id="PF11708"/>
    </source>
</evidence>
<evidence type="ECO:0000256" key="7">
    <source>
        <dbReference type="ARBA" id="ARBA00023242"/>
    </source>
</evidence>
<feature type="coiled-coil region" evidence="9">
    <location>
        <begin position="474"/>
        <end position="508"/>
    </location>
</feature>
<dbReference type="Proteomes" id="UP001652625">
    <property type="component" value="Chromosome 03"/>
</dbReference>
<evidence type="ECO:0000313" key="13">
    <source>
        <dbReference type="RefSeq" id="XP_065648390.1"/>
    </source>
</evidence>
<dbReference type="GeneID" id="100213219"/>
<evidence type="ECO:0000256" key="8">
    <source>
        <dbReference type="RuleBase" id="RU367071"/>
    </source>
</evidence>
<comment type="function">
    <text evidence="8">Involved in pre-mRNA splicing.</text>
</comment>
<evidence type="ECO:0000256" key="5">
    <source>
        <dbReference type="ARBA" id="ARBA00022728"/>
    </source>
</evidence>
<keyword evidence="6 8" id="KW-0508">mRNA splicing</keyword>
<keyword evidence="5 8" id="KW-0747">Spliceosome</keyword>
<organism evidence="12 13">
    <name type="scientific">Hydra vulgaris</name>
    <name type="common">Hydra</name>
    <name type="synonym">Hydra attenuata</name>
    <dbReference type="NCBI Taxonomy" id="6087"/>
    <lineage>
        <taxon>Eukaryota</taxon>
        <taxon>Metazoa</taxon>
        <taxon>Cnidaria</taxon>
        <taxon>Hydrozoa</taxon>
        <taxon>Hydroidolina</taxon>
        <taxon>Anthoathecata</taxon>
        <taxon>Aplanulata</taxon>
        <taxon>Hydridae</taxon>
        <taxon>Hydra</taxon>
    </lineage>
</organism>
<evidence type="ECO:0000256" key="9">
    <source>
        <dbReference type="SAM" id="Coils"/>
    </source>
</evidence>
<keyword evidence="9" id="KW-0175">Coiled coil</keyword>
<accession>A0ABM4BH98</accession>
<dbReference type="Pfam" id="PF11708">
    <property type="entry name" value="Slu7"/>
    <property type="match status" value="1"/>
</dbReference>
<protein>
    <recommendedName>
        <fullName evidence="3 8">Pre-mRNA-splicing factor SLU7</fullName>
    </recommendedName>
</protein>
<dbReference type="PANTHER" id="PTHR12942:SF2">
    <property type="entry name" value="PRE-MRNA-SPLICING FACTOR SLU7"/>
    <property type="match status" value="1"/>
</dbReference>
<comment type="subcellular location">
    <subcellularLocation>
        <location evidence="1 8">Nucleus</location>
    </subcellularLocation>
</comment>
<evidence type="ECO:0000256" key="10">
    <source>
        <dbReference type="SAM" id="MobiDB-lite"/>
    </source>
</evidence>
<comment type="subunit">
    <text evidence="8">Associated with the spliceosome.</text>
</comment>